<gene>
    <name evidence="2" type="ORF">GAYE_PCTG33G0941</name>
</gene>
<keyword evidence="3" id="KW-1185">Reference proteome</keyword>
<proteinExistence type="predicted"/>
<feature type="domain" description="DUF1995" evidence="1">
    <location>
        <begin position="3"/>
        <end position="193"/>
    </location>
</feature>
<evidence type="ECO:0000259" key="1">
    <source>
        <dbReference type="Pfam" id="PF09353"/>
    </source>
</evidence>
<protein>
    <recommendedName>
        <fullName evidence="1">DUF1995 domain-containing protein</fullName>
    </recommendedName>
</protein>
<dbReference type="Proteomes" id="UP001300502">
    <property type="component" value="Unassembled WGS sequence"/>
</dbReference>
<evidence type="ECO:0000313" key="3">
    <source>
        <dbReference type="Proteomes" id="UP001300502"/>
    </source>
</evidence>
<comment type="caution">
    <text evidence="2">The sequence shown here is derived from an EMBL/GenBank/DDBJ whole genome shotgun (WGS) entry which is preliminary data.</text>
</comment>
<accession>A0AAV9I3C7</accession>
<evidence type="ECO:0000313" key="2">
    <source>
        <dbReference type="EMBL" id="KAK4523051.1"/>
    </source>
</evidence>
<reference evidence="2 3" key="1">
    <citation type="submission" date="2022-07" db="EMBL/GenBank/DDBJ databases">
        <title>Genome-wide signatures of adaptation to extreme environments.</title>
        <authorList>
            <person name="Cho C.H."/>
            <person name="Yoon H.S."/>
        </authorList>
    </citation>
    <scope>NUCLEOTIDE SEQUENCE [LARGE SCALE GENOMIC DNA]</scope>
    <source>
        <strain evidence="2 3">108.79 E11</strain>
    </source>
</reference>
<dbReference type="AlphaFoldDB" id="A0AAV9I3C7"/>
<name>A0AAV9I3C7_9RHOD</name>
<sequence>MSAILSNLYRIRVDILKEEFNSFSSSFSRDNLFILVRFVTDAIKKVEKKPVQIIFPNISFAARARNYFGSDTIADVHINSLENMEWKDNIRCIILVMPFSAEEDSRWKYIYSLIPDSIVCVLLNPQSKYDTQVGRFPHFSLEHYKGWKDYESVYFLHSFILIDSSGRTLQVVVYKKHPFRCKIYYRVKSSNYTEWHVMEWNDSSYPNYPHTIPIEEIESNLSKE</sequence>
<organism evidence="2 3">
    <name type="scientific">Galdieria yellowstonensis</name>
    <dbReference type="NCBI Taxonomy" id="3028027"/>
    <lineage>
        <taxon>Eukaryota</taxon>
        <taxon>Rhodophyta</taxon>
        <taxon>Bangiophyceae</taxon>
        <taxon>Galdieriales</taxon>
        <taxon>Galdieriaceae</taxon>
        <taxon>Galdieria</taxon>
    </lineage>
</organism>
<dbReference type="Pfam" id="PF09353">
    <property type="entry name" value="DUF1995"/>
    <property type="match status" value="1"/>
</dbReference>
<dbReference type="EMBL" id="JANCYU010000010">
    <property type="protein sequence ID" value="KAK4523051.1"/>
    <property type="molecule type" value="Genomic_DNA"/>
</dbReference>
<dbReference type="InterPro" id="IPR018962">
    <property type="entry name" value="DUF1995"/>
</dbReference>